<feature type="compositionally biased region" description="Polar residues" evidence="1">
    <location>
        <begin position="14"/>
        <end position="23"/>
    </location>
</feature>
<keyword evidence="4" id="KW-1185">Reference proteome</keyword>
<keyword evidence="2" id="KW-0472">Membrane</keyword>
<gene>
    <name evidence="3" type="ORF">GCM10017600_45850</name>
</gene>
<evidence type="ECO:0000313" key="4">
    <source>
        <dbReference type="Proteomes" id="UP001143474"/>
    </source>
</evidence>
<dbReference type="EMBL" id="BSEV01000010">
    <property type="protein sequence ID" value="GLK11179.1"/>
    <property type="molecule type" value="Genomic_DNA"/>
</dbReference>
<proteinExistence type="predicted"/>
<feature type="transmembrane region" description="Helical" evidence="2">
    <location>
        <begin position="97"/>
        <end position="116"/>
    </location>
</feature>
<feature type="region of interest" description="Disordered" evidence="1">
    <location>
        <begin position="1"/>
        <end position="25"/>
    </location>
</feature>
<dbReference type="RefSeq" id="WP_271219567.1">
    <property type="nucleotide sequence ID" value="NZ_BAAAVD010000014.1"/>
</dbReference>
<evidence type="ECO:0000313" key="3">
    <source>
        <dbReference type="EMBL" id="GLK11179.1"/>
    </source>
</evidence>
<name>A0A9W6I574_9ACTN</name>
<keyword evidence="2" id="KW-1133">Transmembrane helix</keyword>
<dbReference type="AlphaFoldDB" id="A0A9W6I574"/>
<reference evidence="3" key="2">
    <citation type="submission" date="2023-01" db="EMBL/GenBank/DDBJ databases">
        <authorList>
            <person name="Sun Q."/>
            <person name="Evtushenko L."/>
        </authorList>
    </citation>
    <scope>NUCLEOTIDE SEQUENCE</scope>
    <source>
        <strain evidence="3">VKM Ac-2007</strain>
    </source>
</reference>
<dbReference type="Proteomes" id="UP001143474">
    <property type="component" value="Unassembled WGS sequence"/>
</dbReference>
<organism evidence="3 4">
    <name type="scientific">Streptosporangium carneum</name>
    <dbReference type="NCBI Taxonomy" id="47481"/>
    <lineage>
        <taxon>Bacteria</taxon>
        <taxon>Bacillati</taxon>
        <taxon>Actinomycetota</taxon>
        <taxon>Actinomycetes</taxon>
        <taxon>Streptosporangiales</taxon>
        <taxon>Streptosporangiaceae</taxon>
        <taxon>Streptosporangium</taxon>
    </lineage>
</organism>
<keyword evidence="2" id="KW-0812">Transmembrane</keyword>
<accession>A0A9W6I574</accession>
<feature type="transmembrane region" description="Helical" evidence="2">
    <location>
        <begin position="63"/>
        <end position="85"/>
    </location>
</feature>
<sequence>MLGNAPEWPLDSPMTRSASSGPSTLARVLTGPPGRLLIPSAAFAGLLLTYGDSVPGSYFMTQIVGALLALGVAVVWGPRFVVGLLRADGRPGLRRHWARWAAVPLVGATVFGLLWFDVPSSARFALSKASMEQIAQRIAAGKEPASERRWAGLYQVSSIERSDDGVIFYLEDAGFLDRYGFIWSPKARVYQDLETAYKHIEGPWYEWREWF</sequence>
<comment type="caution">
    <text evidence="3">The sequence shown here is derived from an EMBL/GenBank/DDBJ whole genome shotgun (WGS) entry which is preliminary data.</text>
</comment>
<reference evidence="3" key="1">
    <citation type="journal article" date="2014" name="Int. J. Syst. Evol. Microbiol.">
        <title>Complete genome sequence of Corynebacterium casei LMG S-19264T (=DSM 44701T), isolated from a smear-ripened cheese.</title>
        <authorList>
            <consortium name="US DOE Joint Genome Institute (JGI-PGF)"/>
            <person name="Walter F."/>
            <person name="Albersmeier A."/>
            <person name="Kalinowski J."/>
            <person name="Ruckert C."/>
        </authorList>
    </citation>
    <scope>NUCLEOTIDE SEQUENCE</scope>
    <source>
        <strain evidence="3">VKM Ac-2007</strain>
    </source>
</reference>
<protein>
    <recommendedName>
        <fullName evidence="5">DUF1109 domain-containing protein</fullName>
    </recommendedName>
</protein>
<evidence type="ECO:0008006" key="5">
    <source>
        <dbReference type="Google" id="ProtNLM"/>
    </source>
</evidence>
<evidence type="ECO:0000256" key="2">
    <source>
        <dbReference type="SAM" id="Phobius"/>
    </source>
</evidence>
<evidence type="ECO:0000256" key="1">
    <source>
        <dbReference type="SAM" id="MobiDB-lite"/>
    </source>
</evidence>